<evidence type="ECO:0000313" key="2">
    <source>
        <dbReference type="Proteomes" id="UP000077202"/>
    </source>
</evidence>
<comment type="caution">
    <text evidence="1">The sequence shown here is derived from an EMBL/GenBank/DDBJ whole genome shotgun (WGS) entry which is preliminary data.</text>
</comment>
<name>A0A176VWM8_MARPO</name>
<protein>
    <submittedName>
        <fullName evidence="1">Uncharacterized protein</fullName>
    </submittedName>
</protein>
<proteinExistence type="predicted"/>
<evidence type="ECO:0000313" key="1">
    <source>
        <dbReference type="EMBL" id="OAE25214.1"/>
    </source>
</evidence>
<sequence length="145" mass="16597">MCPRISDEWLLMVVDLSSRSGFRWGLGCTLWIYQVKDQMLRSQDRQEESGVATGKILCHLHVWLDYRGITEKHPWDVNSRQLQPCGAAGKDREAHFRDSHSRSAKGWLNFPKEGDAGTEGLPKLGRYLATPEAVLWGRKHLHLES</sequence>
<dbReference type="AlphaFoldDB" id="A0A176VWM8"/>
<organism evidence="1 2">
    <name type="scientific">Marchantia polymorpha subsp. ruderalis</name>
    <dbReference type="NCBI Taxonomy" id="1480154"/>
    <lineage>
        <taxon>Eukaryota</taxon>
        <taxon>Viridiplantae</taxon>
        <taxon>Streptophyta</taxon>
        <taxon>Embryophyta</taxon>
        <taxon>Marchantiophyta</taxon>
        <taxon>Marchantiopsida</taxon>
        <taxon>Marchantiidae</taxon>
        <taxon>Marchantiales</taxon>
        <taxon>Marchantiaceae</taxon>
        <taxon>Marchantia</taxon>
    </lineage>
</organism>
<dbReference type="EMBL" id="LVLJ01002379">
    <property type="protein sequence ID" value="OAE25214.1"/>
    <property type="molecule type" value="Genomic_DNA"/>
</dbReference>
<accession>A0A176VWM8</accession>
<gene>
    <name evidence="1" type="ORF">AXG93_855s1130</name>
</gene>
<reference evidence="1" key="1">
    <citation type="submission" date="2016-03" db="EMBL/GenBank/DDBJ databases">
        <title>Mechanisms controlling the formation of the plant cell surface in tip-growing cells are functionally conserved among land plants.</title>
        <authorList>
            <person name="Honkanen S."/>
            <person name="Jones V.A."/>
            <person name="Morieri G."/>
            <person name="Champion C."/>
            <person name="Hetherington A.J."/>
            <person name="Kelly S."/>
            <person name="Saint-Marcoux D."/>
            <person name="Proust H."/>
            <person name="Prescott H."/>
            <person name="Dolan L."/>
        </authorList>
    </citation>
    <scope>NUCLEOTIDE SEQUENCE [LARGE SCALE GENOMIC DNA]</scope>
    <source>
        <tissue evidence="1">Whole gametophyte</tissue>
    </source>
</reference>
<keyword evidence="2" id="KW-1185">Reference proteome</keyword>
<dbReference type="Proteomes" id="UP000077202">
    <property type="component" value="Unassembled WGS sequence"/>
</dbReference>